<comment type="caution">
    <text evidence="2">The sequence shown here is derived from an EMBL/GenBank/DDBJ whole genome shotgun (WGS) entry which is preliminary data.</text>
</comment>
<feature type="compositionally biased region" description="Acidic residues" evidence="1">
    <location>
        <begin position="205"/>
        <end position="216"/>
    </location>
</feature>
<dbReference type="EMBL" id="JARJCW010000001">
    <property type="protein sequence ID" value="KAJ7230659.1"/>
    <property type="molecule type" value="Genomic_DNA"/>
</dbReference>
<organism evidence="2 3">
    <name type="scientific">Mycena pura</name>
    <dbReference type="NCBI Taxonomy" id="153505"/>
    <lineage>
        <taxon>Eukaryota</taxon>
        <taxon>Fungi</taxon>
        <taxon>Dikarya</taxon>
        <taxon>Basidiomycota</taxon>
        <taxon>Agaricomycotina</taxon>
        <taxon>Agaricomycetes</taxon>
        <taxon>Agaricomycetidae</taxon>
        <taxon>Agaricales</taxon>
        <taxon>Marasmiineae</taxon>
        <taxon>Mycenaceae</taxon>
        <taxon>Mycena</taxon>
    </lineage>
</organism>
<evidence type="ECO:0000256" key="1">
    <source>
        <dbReference type="SAM" id="MobiDB-lite"/>
    </source>
</evidence>
<protein>
    <submittedName>
        <fullName evidence="2">Uncharacterized protein</fullName>
    </submittedName>
</protein>
<name>A0AAD7E647_9AGAR</name>
<feature type="region of interest" description="Disordered" evidence="1">
    <location>
        <begin position="317"/>
        <end position="356"/>
    </location>
</feature>
<accession>A0AAD7E647</accession>
<evidence type="ECO:0000313" key="3">
    <source>
        <dbReference type="Proteomes" id="UP001219525"/>
    </source>
</evidence>
<keyword evidence="3" id="KW-1185">Reference proteome</keyword>
<reference evidence="2" key="1">
    <citation type="submission" date="2023-03" db="EMBL/GenBank/DDBJ databases">
        <title>Massive genome expansion in bonnet fungi (Mycena s.s.) driven by repeated elements and novel gene families across ecological guilds.</title>
        <authorList>
            <consortium name="Lawrence Berkeley National Laboratory"/>
            <person name="Harder C.B."/>
            <person name="Miyauchi S."/>
            <person name="Viragh M."/>
            <person name="Kuo A."/>
            <person name="Thoen E."/>
            <person name="Andreopoulos B."/>
            <person name="Lu D."/>
            <person name="Skrede I."/>
            <person name="Drula E."/>
            <person name="Henrissat B."/>
            <person name="Morin E."/>
            <person name="Kohler A."/>
            <person name="Barry K."/>
            <person name="LaButti K."/>
            <person name="Morin E."/>
            <person name="Salamov A."/>
            <person name="Lipzen A."/>
            <person name="Mereny Z."/>
            <person name="Hegedus B."/>
            <person name="Baldrian P."/>
            <person name="Stursova M."/>
            <person name="Weitz H."/>
            <person name="Taylor A."/>
            <person name="Grigoriev I.V."/>
            <person name="Nagy L.G."/>
            <person name="Martin F."/>
            <person name="Kauserud H."/>
        </authorList>
    </citation>
    <scope>NUCLEOTIDE SEQUENCE</scope>
    <source>
        <strain evidence="2">9144</strain>
    </source>
</reference>
<sequence length="356" mass="39303">MVSYEELHFFGSKMVRTREDIRSQFVIHFYAQKNAFTLRAPQLPDTGTRLTPHLHLLLDEDTDTLYGHTITSFGKDSSTQQYVLSELTAAERAFIIPLDRNSAFAFPEESPEVFKYTIPTQDHPPLTGFLICNFRVEFAKSTFEYTSDRSWSIPKDELKRLLKHLESLSVPPLADGGVEAEGRDSDADACGDGSNNDSTEKGTEDDTGPADNSDSEVQDIDPELIQELVYLAALDPAGTSSRWFKIASKLIYNPPKSIPILRLPQLQEATFNNVDDVNELVQELHYLGSPNPHGPGAPEFARIASNIQAKVLMLTQEEQSDDDPELATPGDSPPQAHPVSGKFPAALDSVSPASVL</sequence>
<dbReference type="Proteomes" id="UP001219525">
    <property type="component" value="Unassembled WGS sequence"/>
</dbReference>
<evidence type="ECO:0000313" key="2">
    <source>
        <dbReference type="EMBL" id="KAJ7230659.1"/>
    </source>
</evidence>
<dbReference type="AlphaFoldDB" id="A0AAD7E647"/>
<proteinExistence type="predicted"/>
<feature type="region of interest" description="Disordered" evidence="1">
    <location>
        <begin position="173"/>
        <end position="216"/>
    </location>
</feature>
<gene>
    <name evidence="2" type="ORF">GGX14DRAFT_411691</name>
</gene>